<evidence type="ECO:0000256" key="4">
    <source>
        <dbReference type="ARBA" id="ARBA00023136"/>
    </source>
</evidence>
<evidence type="ECO:0000256" key="1">
    <source>
        <dbReference type="ARBA" id="ARBA00004141"/>
    </source>
</evidence>
<feature type="transmembrane region" description="Helical" evidence="5">
    <location>
        <begin position="57"/>
        <end position="79"/>
    </location>
</feature>
<feature type="transmembrane region" description="Helical" evidence="5">
    <location>
        <begin position="100"/>
        <end position="118"/>
    </location>
</feature>
<reference evidence="6 7" key="1">
    <citation type="submission" date="2022-02" db="EMBL/GenBank/DDBJ databases">
        <title>Genome of Erysipelotrichaceae sp. nov. NSJ-176 isolated from human feces.</title>
        <authorList>
            <person name="Abdugheni R."/>
        </authorList>
    </citation>
    <scope>NUCLEOTIDE SEQUENCE [LARGE SCALE GENOMIC DNA]</scope>
    <source>
        <strain evidence="6 7">NSJ-176</strain>
    </source>
</reference>
<feature type="transmembrane region" description="Helical" evidence="5">
    <location>
        <begin position="176"/>
        <end position="195"/>
    </location>
</feature>
<protein>
    <submittedName>
        <fullName evidence="6">Hemolysin III family protein</fullName>
    </submittedName>
</protein>
<comment type="caution">
    <text evidence="6">The sequence shown here is derived from an EMBL/GenBank/DDBJ whole genome shotgun (WGS) entry which is preliminary data.</text>
</comment>
<sequence>MKDKLTREQKKELVRERNQPPRLTLLEEIGNAVTHGLGAVLALVGMILLLIKSDTGMKVAASLIFGISMFILMLMSCLYHSFKKDSTVKRLWRRFDYTSIYFLIGGTFAPICLVYIASPLSITMFIIQWLIIAFGVTMILIYGPGKWPPLHFTLYFLIGWSGVLYLPDLYQHNQPLLWMILAGGLVYTIGMIPFAKKGNGTHFLWHLFVLGGAFLHWLGIYLFIY</sequence>
<name>A0ABS9R904_9FIRM</name>
<keyword evidence="2 5" id="KW-0812">Transmembrane</keyword>
<keyword evidence="7" id="KW-1185">Reference proteome</keyword>
<dbReference type="Proteomes" id="UP001202402">
    <property type="component" value="Unassembled WGS sequence"/>
</dbReference>
<keyword evidence="3 5" id="KW-1133">Transmembrane helix</keyword>
<dbReference type="EMBL" id="JAKVPQ010000011">
    <property type="protein sequence ID" value="MCH4286152.1"/>
    <property type="molecule type" value="Genomic_DNA"/>
</dbReference>
<accession>A0ABS9R904</accession>
<gene>
    <name evidence="6" type="ORF">LQE99_13580</name>
</gene>
<dbReference type="Pfam" id="PF03006">
    <property type="entry name" value="HlyIII"/>
    <property type="match status" value="1"/>
</dbReference>
<dbReference type="RefSeq" id="WP_117518571.1">
    <property type="nucleotide sequence ID" value="NZ_JAKVPQ010000011.1"/>
</dbReference>
<feature type="transmembrane region" description="Helical" evidence="5">
    <location>
        <begin position="32"/>
        <end position="51"/>
    </location>
</feature>
<organism evidence="6 7">
    <name type="scientific">Amedibacillus hominis</name>
    <dbReference type="NCBI Taxonomy" id="2897776"/>
    <lineage>
        <taxon>Bacteria</taxon>
        <taxon>Bacillati</taxon>
        <taxon>Bacillota</taxon>
        <taxon>Erysipelotrichia</taxon>
        <taxon>Erysipelotrichales</taxon>
        <taxon>Erysipelotrichaceae</taxon>
        <taxon>Amedibacillus</taxon>
    </lineage>
</organism>
<dbReference type="InterPro" id="IPR004254">
    <property type="entry name" value="AdipoR/HlyIII-related"/>
</dbReference>
<comment type="subcellular location">
    <subcellularLocation>
        <location evidence="1">Membrane</location>
        <topology evidence="1">Multi-pass membrane protein</topology>
    </subcellularLocation>
</comment>
<evidence type="ECO:0000313" key="7">
    <source>
        <dbReference type="Proteomes" id="UP001202402"/>
    </source>
</evidence>
<keyword evidence="4 5" id="KW-0472">Membrane</keyword>
<evidence type="ECO:0000256" key="3">
    <source>
        <dbReference type="ARBA" id="ARBA00022989"/>
    </source>
</evidence>
<dbReference type="PANTHER" id="PTHR20855:SF3">
    <property type="entry name" value="LD03007P"/>
    <property type="match status" value="1"/>
</dbReference>
<evidence type="ECO:0000256" key="5">
    <source>
        <dbReference type="SAM" id="Phobius"/>
    </source>
</evidence>
<evidence type="ECO:0000256" key="2">
    <source>
        <dbReference type="ARBA" id="ARBA00022692"/>
    </source>
</evidence>
<dbReference type="PANTHER" id="PTHR20855">
    <property type="entry name" value="ADIPOR/PROGESTIN RECEPTOR-RELATED"/>
    <property type="match status" value="1"/>
</dbReference>
<feature type="transmembrane region" description="Helical" evidence="5">
    <location>
        <begin position="150"/>
        <end position="170"/>
    </location>
</feature>
<feature type="transmembrane region" description="Helical" evidence="5">
    <location>
        <begin position="202"/>
        <end position="224"/>
    </location>
</feature>
<proteinExistence type="predicted"/>
<feature type="transmembrane region" description="Helical" evidence="5">
    <location>
        <begin position="124"/>
        <end position="143"/>
    </location>
</feature>
<evidence type="ECO:0000313" key="6">
    <source>
        <dbReference type="EMBL" id="MCH4286152.1"/>
    </source>
</evidence>